<protein>
    <submittedName>
        <fullName evidence="7">Related to mitochondrial import protein Zim17</fullName>
    </submittedName>
</protein>
<organism evidence="7 8">
    <name type="scientific">Ramularia collo-cygni</name>
    <dbReference type="NCBI Taxonomy" id="112498"/>
    <lineage>
        <taxon>Eukaryota</taxon>
        <taxon>Fungi</taxon>
        <taxon>Dikarya</taxon>
        <taxon>Ascomycota</taxon>
        <taxon>Pezizomycotina</taxon>
        <taxon>Dothideomycetes</taxon>
        <taxon>Dothideomycetidae</taxon>
        <taxon>Mycosphaerellales</taxon>
        <taxon>Mycosphaerellaceae</taxon>
        <taxon>Ramularia</taxon>
    </lineage>
</organism>
<dbReference type="OrthoDB" id="512667at2759"/>
<evidence type="ECO:0000313" key="7">
    <source>
        <dbReference type="EMBL" id="CZT14483.1"/>
    </source>
</evidence>
<dbReference type="GO" id="GO:0030150">
    <property type="term" value="P:protein import into mitochondrial matrix"/>
    <property type="evidence" value="ECO:0007669"/>
    <property type="project" value="TreeGrafter"/>
</dbReference>
<evidence type="ECO:0000256" key="5">
    <source>
        <dbReference type="SAM" id="MobiDB-lite"/>
    </source>
</evidence>
<dbReference type="GO" id="GO:0006457">
    <property type="term" value="P:protein folding"/>
    <property type="evidence" value="ECO:0007669"/>
    <property type="project" value="TreeGrafter"/>
</dbReference>
<dbReference type="RefSeq" id="XP_023621380.1">
    <property type="nucleotide sequence ID" value="XM_023765612.1"/>
</dbReference>
<feature type="domain" description="DNL-type" evidence="6">
    <location>
        <begin position="90"/>
        <end position="187"/>
    </location>
</feature>
<dbReference type="GO" id="GO:0005739">
    <property type="term" value="C:mitochondrion"/>
    <property type="evidence" value="ECO:0007669"/>
    <property type="project" value="TreeGrafter"/>
</dbReference>
<feature type="region of interest" description="Disordered" evidence="5">
    <location>
        <begin position="60"/>
        <end position="80"/>
    </location>
</feature>
<feature type="compositionally biased region" description="Basic and acidic residues" evidence="5">
    <location>
        <begin position="66"/>
        <end position="79"/>
    </location>
</feature>
<reference evidence="7 8" key="1">
    <citation type="submission" date="2016-03" db="EMBL/GenBank/DDBJ databases">
        <authorList>
            <person name="Ploux O."/>
        </authorList>
    </citation>
    <scope>NUCLEOTIDE SEQUENCE [LARGE SCALE GENOMIC DNA]</scope>
    <source>
        <strain evidence="7 8">URUG2</strain>
    </source>
</reference>
<dbReference type="InterPro" id="IPR024158">
    <property type="entry name" value="Mt_import_TIM15"/>
</dbReference>
<evidence type="ECO:0000256" key="4">
    <source>
        <dbReference type="PROSITE-ProRule" id="PRU00834"/>
    </source>
</evidence>
<dbReference type="GO" id="GO:0050821">
    <property type="term" value="P:protein stabilization"/>
    <property type="evidence" value="ECO:0007669"/>
    <property type="project" value="TreeGrafter"/>
</dbReference>
<keyword evidence="1" id="KW-0479">Metal-binding</keyword>
<dbReference type="GO" id="GO:0008270">
    <property type="term" value="F:zinc ion binding"/>
    <property type="evidence" value="ECO:0007669"/>
    <property type="project" value="UniProtKB-KW"/>
</dbReference>
<name>A0A2D3V2J0_9PEZI</name>
<sequence>MNASKYLRSVQRTFKQAFRPLQPHNRICQPAARPFHIPALRKQPAHRLVCRLALQARRHQSTGERPLTDREQEASKQDTTDADAIAMRKALSPAYQLWFTCKKCLERSGHTISKQAYHFGTCVINCPKCKSQHLISDNLKIFSDTNVTMEDIAKEHGQLLRKGRLGVDGDIEFYDDAATKTVEDAAAEYLKRGPS</sequence>
<dbReference type="GeneID" id="35595850"/>
<evidence type="ECO:0000256" key="3">
    <source>
        <dbReference type="ARBA" id="ARBA00022833"/>
    </source>
</evidence>
<accession>A0A2D3V2J0</accession>
<gene>
    <name evidence="7" type="ORF">RCC_00462</name>
</gene>
<keyword evidence="8" id="KW-1185">Reference proteome</keyword>
<evidence type="ECO:0000259" key="6">
    <source>
        <dbReference type="PROSITE" id="PS51501"/>
    </source>
</evidence>
<evidence type="ECO:0000313" key="8">
    <source>
        <dbReference type="Proteomes" id="UP000225277"/>
    </source>
</evidence>
<keyword evidence="3" id="KW-0862">Zinc</keyword>
<dbReference type="EMBL" id="FJUY01000001">
    <property type="protein sequence ID" value="CZT14483.1"/>
    <property type="molecule type" value="Genomic_DNA"/>
</dbReference>
<keyword evidence="2 4" id="KW-0863">Zinc-finger</keyword>
<proteinExistence type="predicted"/>
<dbReference type="GO" id="GO:0051087">
    <property type="term" value="F:protein-folding chaperone binding"/>
    <property type="evidence" value="ECO:0007669"/>
    <property type="project" value="TreeGrafter"/>
</dbReference>
<dbReference type="STRING" id="112498.A0A2D3V2J0"/>
<dbReference type="AlphaFoldDB" id="A0A2D3V2J0"/>
<dbReference type="PANTHER" id="PTHR20922:SF13">
    <property type="entry name" value="DNL-TYPE ZINC FINGER PROTEIN"/>
    <property type="match status" value="1"/>
</dbReference>
<evidence type="ECO:0000256" key="2">
    <source>
        <dbReference type="ARBA" id="ARBA00022771"/>
    </source>
</evidence>
<dbReference type="Proteomes" id="UP000225277">
    <property type="component" value="Unassembled WGS sequence"/>
</dbReference>
<dbReference type="PROSITE" id="PS51501">
    <property type="entry name" value="ZF_DNL"/>
    <property type="match status" value="1"/>
</dbReference>
<dbReference type="Pfam" id="PF05180">
    <property type="entry name" value="zf-DNL"/>
    <property type="match status" value="1"/>
</dbReference>
<dbReference type="PANTHER" id="PTHR20922">
    <property type="entry name" value="DNL-TYPE ZINC FINGER PROTEIN"/>
    <property type="match status" value="1"/>
</dbReference>
<evidence type="ECO:0000256" key="1">
    <source>
        <dbReference type="ARBA" id="ARBA00022723"/>
    </source>
</evidence>
<dbReference type="InterPro" id="IPR007853">
    <property type="entry name" value="Znf_DNL-typ"/>
</dbReference>